<sequence length="332" mass="37133">MEKAIFLWRPPHLMTNVASQQQLSNYRFGVLKPSLNFMPSGLVIKRSALLCSRLSAWEPSPLPYSDRSDVDSTIKESNIFESLDVQEASTTSISEGENSTTSQEKSLQPLRWPMWLLGPSVLLVTGMVPTLWLPLSSVFLGCNISSLLSLVGLDCIFNIGATLFLLMADACARSNLKSAGSNLKREPHTPTDLIPWNYRFCNASAGLAGFIIPLMILLASHRSILHPPLQSLSFAVLFGPYLLLLFMQMLTEMLTWHWRSPVWLIAPIVYEAYRVLQLMRGLRLAGEVAAPPWVVHSIRGLVSWWILILGIQLMRVSWFAGFHARADPSVDQ</sequence>
<dbReference type="PANTHER" id="PTHR33918:SF3">
    <property type="entry name" value="CYTOCHROME P450 FAMILY PROTEIN"/>
    <property type="match status" value="1"/>
</dbReference>
<feature type="transmembrane region" description="Helical" evidence="2">
    <location>
        <begin position="231"/>
        <end position="250"/>
    </location>
</feature>
<evidence type="ECO:0000256" key="1">
    <source>
        <dbReference type="SAM" id="MobiDB-lite"/>
    </source>
</evidence>
<dbReference type="EMBL" id="LR721777">
    <property type="protein sequence ID" value="VVV78972.1"/>
    <property type="molecule type" value="Genomic_DNA"/>
</dbReference>
<keyword evidence="2" id="KW-0472">Membrane</keyword>
<organism evidence="3">
    <name type="scientific">Nymphaea colorata</name>
    <name type="common">pocket water lily</name>
    <dbReference type="NCBI Taxonomy" id="210225"/>
    <lineage>
        <taxon>Eukaryota</taxon>
        <taxon>Viridiplantae</taxon>
        <taxon>Streptophyta</taxon>
        <taxon>Embryophyta</taxon>
        <taxon>Tracheophyta</taxon>
        <taxon>Spermatophyta</taxon>
        <taxon>Magnoliopsida</taxon>
        <taxon>Nymphaeales</taxon>
        <taxon>Nymphaeaceae</taxon>
        <taxon>Nymphaea</taxon>
    </lineage>
</organism>
<feature type="transmembrane region" description="Helical" evidence="2">
    <location>
        <begin position="147"/>
        <end position="168"/>
    </location>
</feature>
<feature type="transmembrane region" description="Helical" evidence="2">
    <location>
        <begin position="302"/>
        <end position="322"/>
    </location>
</feature>
<feature type="transmembrane region" description="Helical" evidence="2">
    <location>
        <begin position="200"/>
        <end position="219"/>
    </location>
</feature>
<dbReference type="AlphaFoldDB" id="A0A5K0YL77"/>
<feature type="region of interest" description="Disordered" evidence="1">
    <location>
        <begin position="86"/>
        <end position="105"/>
    </location>
</feature>
<accession>A0A5K0YL77</accession>
<name>A0A5K0YL77_9MAGN</name>
<keyword evidence="2" id="KW-0812">Transmembrane</keyword>
<evidence type="ECO:0000256" key="2">
    <source>
        <dbReference type="SAM" id="Phobius"/>
    </source>
</evidence>
<proteinExistence type="predicted"/>
<keyword evidence="2" id="KW-1133">Transmembrane helix</keyword>
<reference evidence="3" key="1">
    <citation type="submission" date="2019-09" db="EMBL/GenBank/DDBJ databases">
        <authorList>
            <person name="Zhang L."/>
        </authorList>
    </citation>
    <scope>NUCLEOTIDE SEQUENCE</scope>
</reference>
<dbReference type="Gramene" id="NC12G0189560.1">
    <property type="protein sequence ID" value="NC12G0189560.1:cds"/>
    <property type="gene ID" value="NC12G0189560"/>
</dbReference>
<protein>
    <submittedName>
        <fullName evidence="3">Uncharacterized protein</fullName>
    </submittedName>
</protein>
<gene>
    <name evidence="3" type="ORF">NYM_LOCUS8840</name>
</gene>
<feature type="compositionally biased region" description="Polar residues" evidence="1">
    <location>
        <begin position="87"/>
        <end position="105"/>
    </location>
</feature>
<evidence type="ECO:0000313" key="3">
    <source>
        <dbReference type="EMBL" id="VVV78972.1"/>
    </source>
</evidence>
<feature type="transmembrane region" description="Helical" evidence="2">
    <location>
        <begin position="114"/>
        <end position="135"/>
    </location>
</feature>
<dbReference type="PANTHER" id="PTHR33918">
    <property type="entry name" value="OS01G0704200 PROTEIN"/>
    <property type="match status" value="1"/>
</dbReference>